<gene>
    <name evidence="1" type="ORF">H2201_002768</name>
</gene>
<protein>
    <recommendedName>
        <fullName evidence="3">DSBA-like thioredoxin domain-containing protein</fullName>
    </recommendedName>
</protein>
<proteinExistence type="predicted"/>
<keyword evidence="2" id="KW-1185">Reference proteome</keyword>
<reference evidence="1" key="1">
    <citation type="submission" date="2022-10" db="EMBL/GenBank/DDBJ databases">
        <title>Culturing micro-colonial fungi from biological soil crusts in the Mojave desert and describing Neophaeococcomyces mojavensis, and introducing the new genera and species Taxawa tesnikishii.</title>
        <authorList>
            <person name="Kurbessoian T."/>
            <person name="Stajich J.E."/>
        </authorList>
    </citation>
    <scope>NUCLEOTIDE SEQUENCE</scope>
    <source>
        <strain evidence="1">TK_1</strain>
    </source>
</reference>
<comment type="caution">
    <text evidence="1">The sequence shown here is derived from an EMBL/GenBank/DDBJ whole genome shotgun (WGS) entry which is preliminary data.</text>
</comment>
<dbReference type="EMBL" id="JAPDRL010000014">
    <property type="protein sequence ID" value="KAJ9667247.1"/>
    <property type="molecule type" value="Genomic_DNA"/>
</dbReference>
<dbReference type="Proteomes" id="UP001172684">
    <property type="component" value="Unassembled WGS sequence"/>
</dbReference>
<accession>A0ABQ9NXY0</accession>
<evidence type="ECO:0008006" key="3">
    <source>
        <dbReference type="Google" id="ProtNLM"/>
    </source>
</evidence>
<sequence>MTPNIPASIHALGISPCTRPLSTFHHLRCGHIVWTPSPSTCAANCISGSEIEQLNTSRWRAWEEGGHEPPTLIFDFACPICVYWAVRRAFRDGRREAEAAEAVVYREKADLGRWLYCGELFEVYEAGLRNDEKSNIIERARKAEKSEWRRQFNDRRKCRAVLTSDMSAEVRAGILDCQDDFRHAFELDERGQVADVEALTVPLEEVGISNSAFDDLTRGLKGLNVSGPGADGNVR</sequence>
<organism evidence="1 2">
    <name type="scientific">Coniosporium apollinis</name>
    <dbReference type="NCBI Taxonomy" id="61459"/>
    <lineage>
        <taxon>Eukaryota</taxon>
        <taxon>Fungi</taxon>
        <taxon>Dikarya</taxon>
        <taxon>Ascomycota</taxon>
        <taxon>Pezizomycotina</taxon>
        <taxon>Dothideomycetes</taxon>
        <taxon>Dothideomycetes incertae sedis</taxon>
        <taxon>Coniosporium</taxon>
    </lineage>
</organism>
<name>A0ABQ9NXY0_9PEZI</name>
<evidence type="ECO:0000313" key="2">
    <source>
        <dbReference type="Proteomes" id="UP001172684"/>
    </source>
</evidence>
<evidence type="ECO:0000313" key="1">
    <source>
        <dbReference type="EMBL" id="KAJ9667247.1"/>
    </source>
</evidence>